<dbReference type="Proteomes" id="UP000016936">
    <property type="component" value="Unassembled WGS sequence"/>
</dbReference>
<keyword evidence="6" id="KW-1185">Reference proteome</keyword>
<dbReference type="OrthoDB" id="407221at2759"/>
<dbReference type="GO" id="GO:0003735">
    <property type="term" value="F:structural constituent of ribosome"/>
    <property type="evidence" value="ECO:0007669"/>
    <property type="project" value="EnsemblFungi"/>
</dbReference>
<dbReference type="OMA" id="GFYNPIA"/>
<dbReference type="PANTHER" id="PTHR12919:SF20">
    <property type="entry name" value="SMALL RIBOSOMAL SUBUNIT PROTEIN BS16M"/>
    <property type="match status" value="1"/>
</dbReference>
<dbReference type="AlphaFoldDB" id="M2V5G7"/>
<keyword evidence="2" id="KW-0689">Ribosomal protein</keyword>
<feature type="region of interest" description="Disordered" evidence="4">
    <location>
        <begin position="33"/>
        <end position="56"/>
    </location>
</feature>
<dbReference type="EMBL" id="KB445571">
    <property type="protein sequence ID" value="EMD95207.1"/>
    <property type="molecule type" value="Genomic_DNA"/>
</dbReference>
<dbReference type="GO" id="GO:0005763">
    <property type="term" value="C:mitochondrial small ribosomal subunit"/>
    <property type="evidence" value="ECO:0007669"/>
    <property type="project" value="EnsemblFungi"/>
</dbReference>
<sequence length="126" mass="14349">MVIRIRLARFGKKHSPFYNIVVAHARTSRNGRPLEVLGTYDPTPQPPRPGDTKGRPWKDIKLDIARARYWVGVGAQPSDTAWRILNMVGILEPKYRILQVQGQVVKMNSAFKSLVPDEEKKKKTEA</sequence>
<evidence type="ECO:0000256" key="3">
    <source>
        <dbReference type="ARBA" id="ARBA00023274"/>
    </source>
</evidence>
<dbReference type="SUPFAM" id="SSF54565">
    <property type="entry name" value="Ribosomal protein S16"/>
    <property type="match status" value="1"/>
</dbReference>
<evidence type="ECO:0000256" key="2">
    <source>
        <dbReference type="ARBA" id="ARBA00022980"/>
    </source>
</evidence>
<dbReference type="Gene3D" id="3.30.1320.10">
    <property type="match status" value="1"/>
</dbReference>
<proteinExistence type="inferred from homology"/>
<evidence type="ECO:0000313" key="6">
    <source>
        <dbReference type="Proteomes" id="UP000016936"/>
    </source>
</evidence>
<protein>
    <recommendedName>
        <fullName evidence="7">Ribosomal protein S16</fullName>
    </recommendedName>
</protein>
<evidence type="ECO:0000313" key="5">
    <source>
        <dbReference type="EMBL" id="EMD95207.1"/>
    </source>
</evidence>
<dbReference type="HAMAP" id="MF_00385">
    <property type="entry name" value="Ribosomal_bS16"/>
    <property type="match status" value="1"/>
</dbReference>
<evidence type="ECO:0000256" key="1">
    <source>
        <dbReference type="ARBA" id="ARBA00006668"/>
    </source>
</evidence>
<dbReference type="STRING" id="701091.M2V5G7"/>
<keyword evidence="3" id="KW-0687">Ribonucleoprotein</keyword>
<comment type="similarity">
    <text evidence="1">Belongs to the bacterial ribosomal protein bS16 family.</text>
</comment>
<dbReference type="InterPro" id="IPR000307">
    <property type="entry name" value="Ribosomal_bS16"/>
</dbReference>
<dbReference type="GO" id="GO:0032543">
    <property type="term" value="P:mitochondrial translation"/>
    <property type="evidence" value="ECO:0007669"/>
    <property type="project" value="TreeGrafter"/>
</dbReference>
<dbReference type="PANTHER" id="PTHR12919">
    <property type="entry name" value="30S RIBOSOMAL PROTEIN S16"/>
    <property type="match status" value="1"/>
</dbReference>
<name>M2V5G7_COCH5</name>
<organism evidence="5 6">
    <name type="scientific">Cochliobolus heterostrophus (strain C5 / ATCC 48332 / race O)</name>
    <name type="common">Southern corn leaf blight fungus</name>
    <name type="synonym">Bipolaris maydis</name>
    <dbReference type="NCBI Taxonomy" id="701091"/>
    <lineage>
        <taxon>Eukaryota</taxon>
        <taxon>Fungi</taxon>
        <taxon>Dikarya</taxon>
        <taxon>Ascomycota</taxon>
        <taxon>Pezizomycotina</taxon>
        <taxon>Dothideomycetes</taxon>
        <taxon>Pleosporomycetidae</taxon>
        <taxon>Pleosporales</taxon>
        <taxon>Pleosporineae</taxon>
        <taxon>Pleosporaceae</taxon>
        <taxon>Bipolaris</taxon>
    </lineage>
</organism>
<dbReference type="NCBIfam" id="TIGR00002">
    <property type="entry name" value="S16"/>
    <property type="match status" value="1"/>
</dbReference>
<dbReference type="FunFam" id="3.30.1320.10:FF:000012">
    <property type="entry name" value="37S ribosomal protein S16"/>
    <property type="match status" value="1"/>
</dbReference>
<dbReference type="Pfam" id="PF00886">
    <property type="entry name" value="Ribosomal_S16"/>
    <property type="match status" value="1"/>
</dbReference>
<reference evidence="5 6" key="1">
    <citation type="journal article" date="2012" name="PLoS Pathog.">
        <title>Diverse lifestyles and strategies of plant pathogenesis encoded in the genomes of eighteen Dothideomycetes fungi.</title>
        <authorList>
            <person name="Ohm R.A."/>
            <person name="Feau N."/>
            <person name="Henrissat B."/>
            <person name="Schoch C.L."/>
            <person name="Horwitz B.A."/>
            <person name="Barry K.W."/>
            <person name="Condon B.J."/>
            <person name="Copeland A.C."/>
            <person name="Dhillon B."/>
            <person name="Glaser F."/>
            <person name="Hesse C.N."/>
            <person name="Kosti I."/>
            <person name="LaButti K."/>
            <person name="Lindquist E.A."/>
            <person name="Lucas S."/>
            <person name="Salamov A.A."/>
            <person name="Bradshaw R.E."/>
            <person name="Ciuffetti L."/>
            <person name="Hamelin R.C."/>
            <person name="Kema G.H.J."/>
            <person name="Lawrence C."/>
            <person name="Scott J.A."/>
            <person name="Spatafora J.W."/>
            <person name="Turgeon B.G."/>
            <person name="de Wit P.J.G.M."/>
            <person name="Zhong S."/>
            <person name="Goodwin S.B."/>
            <person name="Grigoriev I.V."/>
        </authorList>
    </citation>
    <scope>NUCLEOTIDE SEQUENCE [LARGE SCALE GENOMIC DNA]</scope>
    <source>
        <strain evidence="6">C5 / ATCC 48332 / race O</strain>
    </source>
</reference>
<dbReference type="PROSITE" id="PS00732">
    <property type="entry name" value="RIBOSOMAL_S16"/>
    <property type="match status" value="1"/>
</dbReference>
<dbReference type="HOGENOM" id="CLU_100590_2_2_1"/>
<dbReference type="InterPro" id="IPR020592">
    <property type="entry name" value="Ribosomal_bS16_CS"/>
</dbReference>
<gene>
    <name evidence="5" type="ORF">COCHEDRAFT_1092830</name>
</gene>
<evidence type="ECO:0000256" key="4">
    <source>
        <dbReference type="SAM" id="MobiDB-lite"/>
    </source>
</evidence>
<dbReference type="InterPro" id="IPR023803">
    <property type="entry name" value="Ribosomal_bS16_dom_sf"/>
</dbReference>
<dbReference type="eggNOG" id="KOG3419">
    <property type="taxonomic scope" value="Eukaryota"/>
</dbReference>
<reference evidence="6" key="2">
    <citation type="journal article" date="2013" name="PLoS Genet.">
        <title>Comparative genome structure, secondary metabolite, and effector coding capacity across Cochliobolus pathogens.</title>
        <authorList>
            <person name="Condon B.J."/>
            <person name="Leng Y."/>
            <person name="Wu D."/>
            <person name="Bushley K.E."/>
            <person name="Ohm R.A."/>
            <person name="Otillar R."/>
            <person name="Martin J."/>
            <person name="Schackwitz W."/>
            <person name="Grimwood J."/>
            <person name="MohdZainudin N."/>
            <person name="Xue C."/>
            <person name="Wang R."/>
            <person name="Manning V.A."/>
            <person name="Dhillon B."/>
            <person name="Tu Z.J."/>
            <person name="Steffenson B.J."/>
            <person name="Salamov A."/>
            <person name="Sun H."/>
            <person name="Lowry S."/>
            <person name="LaButti K."/>
            <person name="Han J."/>
            <person name="Copeland A."/>
            <person name="Lindquist E."/>
            <person name="Barry K."/>
            <person name="Schmutz J."/>
            <person name="Baker S.E."/>
            <person name="Ciuffetti L.M."/>
            <person name="Grigoriev I.V."/>
            <person name="Zhong S."/>
            <person name="Turgeon B.G."/>
        </authorList>
    </citation>
    <scope>NUCLEOTIDE SEQUENCE [LARGE SCALE GENOMIC DNA]</scope>
    <source>
        <strain evidence="6">C5 / ATCC 48332 / race O</strain>
    </source>
</reference>
<evidence type="ECO:0008006" key="7">
    <source>
        <dbReference type="Google" id="ProtNLM"/>
    </source>
</evidence>
<accession>M2V5G7</accession>